<keyword evidence="2" id="KW-1185">Reference proteome</keyword>
<name>A0A1T5NY67_9BACT</name>
<accession>A0A1T5NY67</accession>
<reference evidence="1 2" key="1">
    <citation type="submission" date="2017-02" db="EMBL/GenBank/DDBJ databases">
        <authorList>
            <person name="Peterson S.W."/>
        </authorList>
    </citation>
    <scope>NUCLEOTIDE SEQUENCE [LARGE SCALE GENOMIC DNA]</scope>
    <source>
        <strain evidence="1 2">DSM 18108</strain>
    </source>
</reference>
<dbReference type="AlphaFoldDB" id="A0A1T5NY67"/>
<sequence>MNNAQAGSPDGFVINSTLRQRIVSYFFFLHGFKIMLHFRIKHLLGDAPLTGYKCPLPVIIVSEFWSDFEELLQPRDQR</sequence>
<evidence type="ECO:0000313" key="2">
    <source>
        <dbReference type="Proteomes" id="UP000190166"/>
    </source>
</evidence>
<evidence type="ECO:0000313" key="1">
    <source>
        <dbReference type="EMBL" id="SKD05382.1"/>
    </source>
</evidence>
<organism evidence="1 2">
    <name type="scientific">Chitinophaga ginsengisegetis</name>
    <dbReference type="NCBI Taxonomy" id="393003"/>
    <lineage>
        <taxon>Bacteria</taxon>
        <taxon>Pseudomonadati</taxon>
        <taxon>Bacteroidota</taxon>
        <taxon>Chitinophagia</taxon>
        <taxon>Chitinophagales</taxon>
        <taxon>Chitinophagaceae</taxon>
        <taxon>Chitinophaga</taxon>
    </lineage>
</organism>
<proteinExistence type="predicted"/>
<gene>
    <name evidence="1" type="ORF">SAMN05660461_3085</name>
</gene>
<dbReference type="EMBL" id="FUZZ01000002">
    <property type="protein sequence ID" value="SKD05382.1"/>
    <property type="molecule type" value="Genomic_DNA"/>
</dbReference>
<protein>
    <submittedName>
        <fullName evidence="1">Uncharacterized protein</fullName>
    </submittedName>
</protein>
<dbReference type="Proteomes" id="UP000190166">
    <property type="component" value="Unassembled WGS sequence"/>
</dbReference>